<accession>A0A6B2LHH7</accession>
<reference evidence="2" key="1">
    <citation type="journal article" date="2020" name="J. Eukaryot. Microbiol.">
        <title>De novo Sequencing, Assembly and Annotation of the Transcriptome for the Free-Living Testate Amoeba Arcella intermedia.</title>
        <authorList>
            <person name="Ribeiro G.M."/>
            <person name="Porfirio-Sousa A.L."/>
            <person name="Maurer-Alcala X.X."/>
            <person name="Katz L.A."/>
            <person name="Lahr D.J.G."/>
        </authorList>
    </citation>
    <scope>NUCLEOTIDE SEQUENCE</scope>
</reference>
<keyword evidence="1" id="KW-0175">Coiled coil</keyword>
<evidence type="ECO:0000313" key="2">
    <source>
        <dbReference type="EMBL" id="NDV36445.1"/>
    </source>
</evidence>
<dbReference type="AlphaFoldDB" id="A0A6B2LHH7"/>
<name>A0A6B2LHH7_9EUKA</name>
<protein>
    <recommendedName>
        <fullName evidence="3">Charged multivesicular body protein 2a</fullName>
    </recommendedName>
</protein>
<dbReference type="GO" id="GO:0007034">
    <property type="term" value="P:vacuolar transport"/>
    <property type="evidence" value="ECO:0007669"/>
    <property type="project" value="InterPro"/>
</dbReference>
<evidence type="ECO:0008006" key="3">
    <source>
        <dbReference type="Google" id="ProtNLM"/>
    </source>
</evidence>
<feature type="coiled-coil region" evidence="1">
    <location>
        <begin position="12"/>
        <end position="42"/>
    </location>
</feature>
<dbReference type="PANTHER" id="PTHR10476">
    <property type="entry name" value="CHARGED MULTIVESICULAR BODY PROTEIN"/>
    <property type="match status" value="1"/>
</dbReference>
<dbReference type="InterPro" id="IPR005024">
    <property type="entry name" value="Snf7_fam"/>
</dbReference>
<sequence length="220" mass="25539">MEWLFGRRLTPQEMLKENQRTISRAIREIERERNRLQRSEGKIIADIRKSARDGQMGAARVMAKDLVRTRKHVEKMYKMKTQLQAVSLRIQTIKSQAAMADAMRGVTRAMVRMNRTVNLPSLQNIMVEFQKQSEIMDIKEDMIGDTMDDMFDDDEEEMETDEVVNQVLDEIGIKLGSEFSDTPEHNIKAKKEATERVPIAAEVTADQELQNRLDNLRRVD</sequence>
<dbReference type="Pfam" id="PF03357">
    <property type="entry name" value="Snf7"/>
    <property type="match status" value="1"/>
</dbReference>
<dbReference type="Gene3D" id="6.10.140.1230">
    <property type="match status" value="1"/>
</dbReference>
<dbReference type="EMBL" id="GIBP01007476">
    <property type="protein sequence ID" value="NDV36445.1"/>
    <property type="molecule type" value="Transcribed_RNA"/>
</dbReference>
<organism evidence="2">
    <name type="scientific">Arcella intermedia</name>
    <dbReference type="NCBI Taxonomy" id="1963864"/>
    <lineage>
        <taxon>Eukaryota</taxon>
        <taxon>Amoebozoa</taxon>
        <taxon>Tubulinea</taxon>
        <taxon>Elardia</taxon>
        <taxon>Arcellinida</taxon>
        <taxon>Sphaerothecina</taxon>
        <taxon>Arcellidae</taxon>
        <taxon>Arcella</taxon>
    </lineage>
</organism>
<proteinExistence type="predicted"/>
<evidence type="ECO:0000256" key="1">
    <source>
        <dbReference type="SAM" id="Coils"/>
    </source>
</evidence>